<feature type="compositionally biased region" description="Low complexity" evidence="1">
    <location>
        <begin position="16"/>
        <end position="33"/>
    </location>
</feature>
<evidence type="ECO:0000313" key="3">
    <source>
        <dbReference type="Proteomes" id="UP000252387"/>
    </source>
</evidence>
<protein>
    <submittedName>
        <fullName evidence="2">Uncharacterized protein</fullName>
    </submittedName>
</protein>
<evidence type="ECO:0000256" key="1">
    <source>
        <dbReference type="SAM" id="MobiDB-lite"/>
    </source>
</evidence>
<name>A0A368KJJ9_9GAMM</name>
<comment type="caution">
    <text evidence="2">The sequence shown here is derived from an EMBL/GenBank/DDBJ whole genome shotgun (WGS) entry which is preliminary data.</text>
</comment>
<dbReference type="EMBL" id="QFWQ01000003">
    <property type="protein sequence ID" value="RCS30873.1"/>
    <property type="molecule type" value="Genomic_DNA"/>
</dbReference>
<proteinExistence type="predicted"/>
<gene>
    <name evidence="2" type="ORF">DEO45_03720</name>
</gene>
<dbReference type="AlphaFoldDB" id="A0A368KJJ9"/>
<dbReference type="RefSeq" id="WP_114340950.1">
    <property type="nucleotide sequence ID" value="NZ_QFWQ01000003.1"/>
</dbReference>
<dbReference type="OrthoDB" id="5959320at2"/>
<organism evidence="2 3">
    <name type="scientific">Rhodanobacter denitrificans</name>
    <dbReference type="NCBI Taxonomy" id="666685"/>
    <lineage>
        <taxon>Bacteria</taxon>
        <taxon>Pseudomonadati</taxon>
        <taxon>Pseudomonadota</taxon>
        <taxon>Gammaproteobacteria</taxon>
        <taxon>Lysobacterales</taxon>
        <taxon>Rhodanobacteraceae</taxon>
        <taxon>Rhodanobacter</taxon>
    </lineage>
</organism>
<accession>A0A368KJJ9</accession>
<reference evidence="2 3" key="1">
    <citation type="submission" date="2018-05" db="EMBL/GenBank/DDBJ databases">
        <title>Draft genome sequence of Rhodanobacter denitrificans Yn1 isolated from gold copper mine.</title>
        <authorList>
            <person name="Yang N."/>
            <person name="Mazhar H.S."/>
            <person name="Rensing C."/>
        </authorList>
    </citation>
    <scope>NUCLEOTIDE SEQUENCE [LARGE SCALE GENOMIC DNA]</scope>
    <source>
        <strain evidence="2 3">Yn1</strain>
    </source>
</reference>
<feature type="compositionally biased region" description="Basic and acidic residues" evidence="1">
    <location>
        <begin position="39"/>
        <end position="48"/>
    </location>
</feature>
<sequence>MFPAIAHRFPCRSLVAPDSAGAAAAPGRRSPAPEADDSALARERRIDDELAQSFPASDPPGWVMGAASARH</sequence>
<keyword evidence="3" id="KW-1185">Reference proteome</keyword>
<dbReference type="Proteomes" id="UP000252387">
    <property type="component" value="Unassembled WGS sequence"/>
</dbReference>
<evidence type="ECO:0000313" key="2">
    <source>
        <dbReference type="EMBL" id="RCS30873.1"/>
    </source>
</evidence>
<feature type="region of interest" description="Disordered" evidence="1">
    <location>
        <begin position="16"/>
        <end position="71"/>
    </location>
</feature>